<comment type="subcellular location">
    <subcellularLocation>
        <location evidence="1">Cytoplasm</location>
    </subcellularLocation>
</comment>
<sequence>FSDVTVEITLPFLSSLCRLRACGLTPSCCKKLRSAIITNRSLIILDLSENKLQDSGVKRLCKGLRHPGCVLQELRLNHCILTSSTCKQLRSVIITNRSLITLDLSRNILQDSGIKHLCEGLRLPDCVLLERCGLTPSCCEDLYSVIITNRSLIKLDLTHNNLEVSGMKRLCEGLRHPDCVLKELGLESCDLISSNYDDLRSFIITNRYLITLDLSETELQDSGVKRLCEGLRHPGCVLRELGLESCGLTPSCCEDLYTVIITNRSLIKLNLTDNYLQDSGVKPLCEGLRLPDCKLQELCGLTASCCEDLLSVITNRSLITLDLSENELDSGVKRLCKGLSHPDCVLQNLGLRACDVTSSCCKHLCSAFITNRSLIVLDLSWNYLQDSGVKHLCEGLMHPGCVLQELVDSGSRQRQMRAADF</sequence>
<evidence type="ECO:0000256" key="3">
    <source>
        <dbReference type="ARBA" id="ARBA00022737"/>
    </source>
</evidence>
<keyword evidence="3" id="KW-0677">Repeat</keyword>
<dbReference type="InterPro" id="IPR001611">
    <property type="entry name" value="Leu-rich_rpt"/>
</dbReference>
<dbReference type="Ensembl" id="ENSLLET00000025097.1">
    <property type="protein sequence ID" value="ENSLLEP00000024175.1"/>
    <property type="gene ID" value="ENSLLEG00000015319.1"/>
</dbReference>
<dbReference type="InterPro" id="IPR032675">
    <property type="entry name" value="LRR_dom_sf"/>
</dbReference>
<reference evidence="4" key="2">
    <citation type="submission" date="2025-09" db="UniProtKB">
        <authorList>
            <consortium name="Ensembl"/>
        </authorList>
    </citation>
    <scope>IDENTIFICATION</scope>
</reference>
<evidence type="ECO:0000256" key="1">
    <source>
        <dbReference type="ARBA" id="ARBA00004496"/>
    </source>
</evidence>
<protein>
    <submittedName>
        <fullName evidence="4">Uncharacterized protein</fullName>
    </submittedName>
</protein>
<proteinExistence type="predicted"/>
<dbReference type="PANTHER" id="PTHR45690:SF19">
    <property type="entry name" value="NACHT, LRR AND PYD DOMAINS-CONTAINING PROTEIN 3"/>
    <property type="match status" value="1"/>
</dbReference>
<evidence type="ECO:0000313" key="5">
    <source>
        <dbReference type="Proteomes" id="UP000694569"/>
    </source>
</evidence>
<reference evidence="4" key="1">
    <citation type="submission" date="2025-08" db="UniProtKB">
        <authorList>
            <consortium name="Ensembl"/>
        </authorList>
    </citation>
    <scope>IDENTIFICATION</scope>
</reference>
<accession>A0A8C5PKN6</accession>
<keyword evidence="5" id="KW-1185">Reference proteome</keyword>
<dbReference type="AlphaFoldDB" id="A0A8C5PKN6"/>
<evidence type="ECO:0000256" key="2">
    <source>
        <dbReference type="ARBA" id="ARBA00022490"/>
    </source>
</evidence>
<evidence type="ECO:0000313" key="4">
    <source>
        <dbReference type="Ensembl" id="ENSLLEP00000024175.1"/>
    </source>
</evidence>
<keyword evidence="2" id="KW-0963">Cytoplasm</keyword>
<dbReference type="GeneTree" id="ENSGT00940000160873"/>
<dbReference type="PANTHER" id="PTHR45690">
    <property type="entry name" value="NACHT, LRR AND PYD DOMAINS-CONTAINING PROTEIN 12"/>
    <property type="match status" value="1"/>
</dbReference>
<dbReference type="GO" id="GO:0005737">
    <property type="term" value="C:cytoplasm"/>
    <property type="evidence" value="ECO:0007669"/>
    <property type="project" value="UniProtKB-SubCell"/>
</dbReference>
<organism evidence="4 5">
    <name type="scientific">Leptobrachium leishanense</name>
    <name type="common">Leishan spiny toad</name>
    <dbReference type="NCBI Taxonomy" id="445787"/>
    <lineage>
        <taxon>Eukaryota</taxon>
        <taxon>Metazoa</taxon>
        <taxon>Chordata</taxon>
        <taxon>Craniata</taxon>
        <taxon>Vertebrata</taxon>
        <taxon>Euteleostomi</taxon>
        <taxon>Amphibia</taxon>
        <taxon>Batrachia</taxon>
        <taxon>Anura</taxon>
        <taxon>Pelobatoidea</taxon>
        <taxon>Megophryidae</taxon>
        <taxon>Leptobrachium</taxon>
    </lineage>
</organism>
<dbReference type="InterPro" id="IPR050637">
    <property type="entry name" value="NLRP_innate_immun_reg"/>
</dbReference>
<dbReference type="Pfam" id="PF13516">
    <property type="entry name" value="LRR_6"/>
    <property type="match status" value="6"/>
</dbReference>
<name>A0A8C5PKN6_9ANUR</name>
<dbReference type="SMART" id="SM00368">
    <property type="entry name" value="LRR_RI"/>
    <property type="match status" value="10"/>
</dbReference>
<dbReference type="Proteomes" id="UP000694569">
    <property type="component" value="Unplaced"/>
</dbReference>
<dbReference type="SUPFAM" id="SSF52047">
    <property type="entry name" value="RNI-like"/>
    <property type="match status" value="2"/>
</dbReference>
<dbReference type="Gene3D" id="3.80.10.10">
    <property type="entry name" value="Ribonuclease Inhibitor"/>
    <property type="match status" value="4"/>
</dbReference>